<evidence type="ECO:0000313" key="2">
    <source>
        <dbReference type="Proteomes" id="UP000323583"/>
    </source>
</evidence>
<dbReference type="EMBL" id="VSGZ01000028">
    <property type="protein sequence ID" value="TXY93339.1"/>
    <property type="molecule type" value="Genomic_DNA"/>
</dbReference>
<protein>
    <submittedName>
        <fullName evidence="1">Uncharacterized protein</fullName>
    </submittedName>
</protein>
<dbReference type="Proteomes" id="UP000323583">
    <property type="component" value="Unassembled WGS sequence"/>
</dbReference>
<evidence type="ECO:0000313" key="1">
    <source>
        <dbReference type="EMBL" id="TXY93339.1"/>
    </source>
</evidence>
<reference evidence="1 2" key="1">
    <citation type="submission" date="2019-06" db="EMBL/GenBank/DDBJ databases">
        <title>Vibrio cholerae phylogeny based on whole-genome sequencing reveals genetic diversity and population strucutre.</title>
        <authorList>
            <person name="Zhiqiu Y."/>
            <person name="Bin L."/>
            <person name="Lingyan J."/>
        </authorList>
    </citation>
    <scope>NUCLEOTIDE SEQUENCE [LARGE SCALE GENOMIC DNA]</scope>
    <source>
        <strain evidence="1 2">N2768</strain>
    </source>
</reference>
<accession>A0A8B5ZMQ6</accession>
<dbReference type="AlphaFoldDB" id="A0A8B5ZMQ6"/>
<gene>
    <name evidence="1" type="ORF">FXE67_04855</name>
</gene>
<organism evidence="1 2">
    <name type="scientific">Vibrio cholerae</name>
    <dbReference type="NCBI Taxonomy" id="666"/>
    <lineage>
        <taxon>Bacteria</taxon>
        <taxon>Pseudomonadati</taxon>
        <taxon>Pseudomonadota</taxon>
        <taxon>Gammaproteobacteria</taxon>
        <taxon>Vibrionales</taxon>
        <taxon>Vibrionaceae</taxon>
        <taxon>Vibrio</taxon>
    </lineage>
</organism>
<comment type="caution">
    <text evidence="1">The sequence shown here is derived from an EMBL/GenBank/DDBJ whole genome shotgun (WGS) entry which is preliminary data.</text>
</comment>
<sequence>MCLEWFICAHGDKFCCCPAAIQVAWVCHFKTLINRAGKTFCNGHKKPTMRWVGSYHCLANGVTH</sequence>
<proteinExistence type="predicted"/>
<name>A0A8B5ZMQ6_VIBCL</name>